<keyword evidence="2" id="KW-1185">Reference proteome</keyword>
<accession>A0A2B4S5A4</accession>
<dbReference type="EMBL" id="LSMT01000160">
    <property type="protein sequence ID" value="PFX25071.1"/>
    <property type="molecule type" value="Genomic_DNA"/>
</dbReference>
<dbReference type="AlphaFoldDB" id="A0A2B4S5A4"/>
<protein>
    <submittedName>
        <fullName evidence="1">Uncharacterized protein</fullName>
    </submittedName>
</protein>
<proteinExistence type="predicted"/>
<name>A0A2B4S5A4_STYPI</name>
<sequence>MMESFYLTLPSNDDSIKYFPENTPNSWKNRLSSLIALDKDWEVGMSSISLPHESRLKKYLHNIPEKTRLLTTKRRVYVVVTQQLDVTTNYVHYSDINDKPLDTPHDLLKALFEVEREKFILDLEESGVWANEMPTGKFPNLQFDFSFDDVLETCTVSPEKIIPDTLSNNDVRDNVYFELRKDLCILLGWVQPKAWFNVISVKNAQNLAFRKRGNIWFEPRTIAKRYWSMEENGEMVKFYLHELVWTFINTKQFAYKRGTSASRTFYVYSSIGDPVTIGSQRTDLLLQVPYHPQLHGSFFYAPPKIHYIPLRNSMVDVSEIQISETDTNSLTQFDDGTSIVTLHFRKKKRIKQRRLTDGFIMMKSYRELYINSGCKDTCVVVSYGDIKDTPMTTAYDFLKILFDREYELFLDQLTQDHSLVHKPGKEQLQFDTIFNEEEGTITVISEKVDDSVFSSRTDFKLHCHFALRKDMCELFGWTKSAQYKSADTFKSGPNLVMRKRGTQFVEDRRDSSHCYYRYGLLDYSFKGSDDVAAESIIFFLDEFTHTFTNRKESTYKNGMAPRTLYLYSSLCAPVIMGDQTCCARFSIALY</sequence>
<gene>
    <name evidence="1" type="ORF">AWC38_SpisGene10313</name>
</gene>
<organism evidence="1 2">
    <name type="scientific">Stylophora pistillata</name>
    <name type="common">Smooth cauliflower coral</name>
    <dbReference type="NCBI Taxonomy" id="50429"/>
    <lineage>
        <taxon>Eukaryota</taxon>
        <taxon>Metazoa</taxon>
        <taxon>Cnidaria</taxon>
        <taxon>Anthozoa</taxon>
        <taxon>Hexacorallia</taxon>
        <taxon>Scleractinia</taxon>
        <taxon>Astrocoeniina</taxon>
        <taxon>Pocilloporidae</taxon>
        <taxon>Stylophora</taxon>
    </lineage>
</organism>
<evidence type="ECO:0000313" key="1">
    <source>
        <dbReference type="EMBL" id="PFX25071.1"/>
    </source>
</evidence>
<evidence type="ECO:0000313" key="2">
    <source>
        <dbReference type="Proteomes" id="UP000225706"/>
    </source>
</evidence>
<dbReference type="Proteomes" id="UP000225706">
    <property type="component" value="Unassembled WGS sequence"/>
</dbReference>
<reference evidence="2" key="1">
    <citation type="journal article" date="2017" name="bioRxiv">
        <title>Comparative analysis of the genomes of Stylophora pistillata and Acropora digitifera provides evidence for extensive differences between species of corals.</title>
        <authorList>
            <person name="Voolstra C.R."/>
            <person name="Li Y."/>
            <person name="Liew Y.J."/>
            <person name="Baumgarten S."/>
            <person name="Zoccola D."/>
            <person name="Flot J.-F."/>
            <person name="Tambutte S."/>
            <person name="Allemand D."/>
            <person name="Aranda M."/>
        </authorList>
    </citation>
    <scope>NUCLEOTIDE SEQUENCE [LARGE SCALE GENOMIC DNA]</scope>
</reference>
<comment type="caution">
    <text evidence="1">The sequence shown here is derived from an EMBL/GenBank/DDBJ whole genome shotgun (WGS) entry which is preliminary data.</text>
</comment>